<protein>
    <submittedName>
        <fullName evidence="2">Uncharacterized protein</fullName>
    </submittedName>
</protein>
<reference evidence="2 3" key="1">
    <citation type="journal article" date="2023" name="Microbiol. Spectr.">
        <title>Symbiosis of Carpenter Bees with Uncharacterized Lactic Acid Bacteria Showing NAD Auxotrophy.</title>
        <authorList>
            <person name="Kawasaki S."/>
            <person name="Ozawa K."/>
            <person name="Mori T."/>
            <person name="Yamamoto A."/>
            <person name="Ito M."/>
            <person name="Ohkuma M."/>
            <person name="Sakamoto M."/>
            <person name="Matsutani M."/>
        </authorList>
    </citation>
    <scope>NUCLEOTIDE SEQUENCE [LARGE SCALE GENOMIC DNA]</scope>
    <source>
        <strain evidence="2 3">Kim37-2</strain>
    </source>
</reference>
<name>A0ABN6S8S4_9BIFI</name>
<keyword evidence="3" id="KW-1185">Reference proteome</keyword>
<sequence>MTRSKLVQANERIAQKSSEAFGSIEHRVVTSFDSVENAFVERYLAHENESVEEAKKRLLQEKESRRQLQQDRKNSKGHELRTGI</sequence>
<dbReference type="EMBL" id="AP026798">
    <property type="protein sequence ID" value="BDR52559.1"/>
    <property type="molecule type" value="Genomic_DNA"/>
</dbReference>
<gene>
    <name evidence="2" type="ORF">KIM372_04660</name>
</gene>
<feature type="region of interest" description="Disordered" evidence="1">
    <location>
        <begin position="60"/>
        <end position="84"/>
    </location>
</feature>
<evidence type="ECO:0000313" key="3">
    <source>
        <dbReference type="Proteomes" id="UP001321766"/>
    </source>
</evidence>
<accession>A0ABN6S8S4</accession>
<proteinExistence type="predicted"/>
<dbReference type="Proteomes" id="UP001321766">
    <property type="component" value="Chromosome"/>
</dbReference>
<evidence type="ECO:0000313" key="2">
    <source>
        <dbReference type="EMBL" id="BDR52559.1"/>
    </source>
</evidence>
<organism evidence="2 3">
    <name type="scientific">Bombiscardovia nodaiensis</name>
    <dbReference type="NCBI Taxonomy" id="2932181"/>
    <lineage>
        <taxon>Bacteria</taxon>
        <taxon>Bacillati</taxon>
        <taxon>Actinomycetota</taxon>
        <taxon>Actinomycetes</taxon>
        <taxon>Bifidobacteriales</taxon>
        <taxon>Bifidobacteriaceae</taxon>
        <taxon>Bombiscardovia</taxon>
    </lineage>
</organism>
<evidence type="ECO:0000256" key="1">
    <source>
        <dbReference type="SAM" id="MobiDB-lite"/>
    </source>
</evidence>